<keyword evidence="1" id="KW-0472">Membrane</keyword>
<protein>
    <submittedName>
        <fullName evidence="2">Uncharacterized protein</fullName>
    </submittedName>
</protein>
<keyword evidence="1" id="KW-1133">Transmembrane helix</keyword>
<keyword evidence="3" id="KW-1185">Reference proteome</keyword>
<name>A0A5C5RH68_9ACTN</name>
<organism evidence="2 3">
    <name type="scientific">Tsukamurella sputi</name>
    <dbReference type="NCBI Taxonomy" id="2591848"/>
    <lineage>
        <taxon>Bacteria</taxon>
        <taxon>Bacillati</taxon>
        <taxon>Actinomycetota</taxon>
        <taxon>Actinomycetes</taxon>
        <taxon>Mycobacteriales</taxon>
        <taxon>Tsukamurellaceae</taxon>
        <taxon>Tsukamurella</taxon>
    </lineage>
</organism>
<accession>A0A5C5RH68</accession>
<dbReference type="RefSeq" id="WP_146437105.1">
    <property type="nucleotide sequence ID" value="NZ_VIGV01000009.1"/>
</dbReference>
<reference evidence="2 3" key="2">
    <citation type="submission" date="2019-08" db="EMBL/GenBank/DDBJ databases">
        <title>Tsukamurella conjunctivitidis sp. nov., Tsukamurella assacharolytica sp. nov. and Tsukamurella sputae sp. nov. isolated from patients with conjunctivitis, bacteraemia (lymphoma) and respiratory infection (sputum) in Hong Kong.</title>
        <authorList>
            <person name="Fok K.M.N."/>
            <person name="Fong J.Y.H."/>
        </authorList>
    </citation>
    <scope>NUCLEOTIDE SEQUENCE [LARGE SCALE GENOMIC DNA]</scope>
    <source>
        <strain evidence="2 3">HKU70</strain>
    </source>
</reference>
<dbReference type="Proteomes" id="UP000319792">
    <property type="component" value="Unassembled WGS sequence"/>
</dbReference>
<gene>
    <name evidence="2" type="ORF">FK268_19540</name>
</gene>
<proteinExistence type="predicted"/>
<feature type="transmembrane region" description="Helical" evidence="1">
    <location>
        <begin position="36"/>
        <end position="59"/>
    </location>
</feature>
<evidence type="ECO:0000313" key="3">
    <source>
        <dbReference type="Proteomes" id="UP000319792"/>
    </source>
</evidence>
<reference evidence="2 3" key="1">
    <citation type="submission" date="2019-06" db="EMBL/GenBank/DDBJ databases">
        <authorList>
            <person name="Teng J.L.L."/>
            <person name="Lee H.H."/>
            <person name="Lau S.K.P."/>
            <person name="Woo P.C.Y."/>
        </authorList>
    </citation>
    <scope>NUCLEOTIDE SEQUENCE [LARGE SCALE GENOMIC DNA]</scope>
    <source>
        <strain evidence="2 3">HKU70</strain>
    </source>
</reference>
<dbReference type="OrthoDB" id="4774496at2"/>
<evidence type="ECO:0000313" key="2">
    <source>
        <dbReference type="EMBL" id="TWS22409.1"/>
    </source>
</evidence>
<comment type="caution">
    <text evidence="2">The sequence shown here is derived from an EMBL/GenBank/DDBJ whole genome shotgun (WGS) entry which is preliminary data.</text>
</comment>
<evidence type="ECO:0000256" key="1">
    <source>
        <dbReference type="SAM" id="Phobius"/>
    </source>
</evidence>
<keyword evidence="1" id="KW-0812">Transmembrane</keyword>
<dbReference type="AlphaFoldDB" id="A0A5C5RH68"/>
<sequence>MRNGIVLVLGVALVVLGGQGAIRILVDHDNAGLLRWMPGGFAVHLSVYVLAVIVGAVLANHGGRQGDRSQNG</sequence>
<dbReference type="EMBL" id="VIGV01000009">
    <property type="protein sequence ID" value="TWS22409.1"/>
    <property type="molecule type" value="Genomic_DNA"/>
</dbReference>